<comment type="caution">
    <text evidence="2">The sequence shown here is derived from an EMBL/GenBank/DDBJ whole genome shotgun (WGS) entry which is preliminary data.</text>
</comment>
<sequence length="79" mass="8812">MYLYKVTAVNYRFDPNQLGTGARCDPLSKDKKRPSPPAKGPSGYETIPLNSFITVIFPFNRGVFPTSRRRRKGSASTTS</sequence>
<dbReference type="EMBL" id="BMXE01000009">
    <property type="protein sequence ID" value="GHB46110.1"/>
    <property type="molecule type" value="Genomic_DNA"/>
</dbReference>
<organism evidence="2 3">
    <name type="scientific">Pseudovibrio japonicus</name>
    <dbReference type="NCBI Taxonomy" id="366534"/>
    <lineage>
        <taxon>Bacteria</taxon>
        <taxon>Pseudomonadati</taxon>
        <taxon>Pseudomonadota</taxon>
        <taxon>Alphaproteobacteria</taxon>
        <taxon>Hyphomicrobiales</taxon>
        <taxon>Stappiaceae</taxon>
        <taxon>Pseudovibrio</taxon>
    </lineage>
</organism>
<feature type="region of interest" description="Disordered" evidence="1">
    <location>
        <begin position="17"/>
        <end position="45"/>
    </location>
</feature>
<evidence type="ECO:0000313" key="2">
    <source>
        <dbReference type="EMBL" id="GHB46110.1"/>
    </source>
</evidence>
<protein>
    <submittedName>
        <fullName evidence="2">Uncharacterized protein</fullName>
    </submittedName>
</protein>
<proteinExistence type="predicted"/>
<accession>A0ABQ3ELV4</accession>
<reference evidence="3" key="1">
    <citation type="journal article" date="2019" name="Int. J. Syst. Evol. Microbiol.">
        <title>The Global Catalogue of Microorganisms (GCM) 10K type strain sequencing project: providing services to taxonomists for standard genome sequencing and annotation.</title>
        <authorList>
            <consortium name="The Broad Institute Genomics Platform"/>
            <consortium name="The Broad Institute Genome Sequencing Center for Infectious Disease"/>
            <person name="Wu L."/>
            <person name="Ma J."/>
        </authorList>
    </citation>
    <scope>NUCLEOTIDE SEQUENCE [LARGE SCALE GENOMIC DNA]</scope>
    <source>
        <strain evidence="3">KCTC 12861</strain>
    </source>
</reference>
<dbReference type="Proteomes" id="UP000637980">
    <property type="component" value="Unassembled WGS sequence"/>
</dbReference>
<gene>
    <name evidence="2" type="ORF">GCM10007094_39270</name>
</gene>
<keyword evidence="3" id="KW-1185">Reference proteome</keyword>
<name>A0ABQ3ELV4_9HYPH</name>
<evidence type="ECO:0000256" key="1">
    <source>
        <dbReference type="SAM" id="MobiDB-lite"/>
    </source>
</evidence>
<evidence type="ECO:0000313" key="3">
    <source>
        <dbReference type="Proteomes" id="UP000637980"/>
    </source>
</evidence>